<dbReference type="Proteomes" id="UP000001307">
    <property type="component" value="Unassembled WGS sequence"/>
</dbReference>
<reference evidence="2 4" key="1">
    <citation type="journal article" date="2010" name="Science">
        <title>Plasticity of animal genome architecture unmasked by rapid evolution of a pelagic tunicate.</title>
        <authorList>
            <person name="Denoeud F."/>
            <person name="Henriet S."/>
            <person name="Mungpakdee S."/>
            <person name="Aury J.M."/>
            <person name="Da Silva C."/>
            <person name="Brinkmann H."/>
            <person name="Mikhaleva J."/>
            <person name="Olsen L.C."/>
            <person name="Jubin C."/>
            <person name="Canestro C."/>
            <person name="Bouquet J.M."/>
            <person name="Danks G."/>
            <person name="Poulain J."/>
            <person name="Campsteijn C."/>
            <person name="Adamski M."/>
            <person name="Cross I."/>
            <person name="Yadetie F."/>
            <person name="Muffato M."/>
            <person name="Louis A."/>
            <person name="Butcher S."/>
            <person name="Tsagkogeorga G."/>
            <person name="Konrad A."/>
            <person name="Singh S."/>
            <person name="Jensen M.F."/>
            <person name="Cong E.H."/>
            <person name="Eikeseth-Otteraa H."/>
            <person name="Noel B."/>
            <person name="Anthouard V."/>
            <person name="Porcel B.M."/>
            <person name="Kachouri-Lafond R."/>
            <person name="Nishino A."/>
            <person name="Ugolini M."/>
            <person name="Chourrout P."/>
            <person name="Nishida H."/>
            <person name="Aasland R."/>
            <person name="Huzurbazar S."/>
            <person name="Westhof E."/>
            <person name="Delsuc F."/>
            <person name="Lehrach H."/>
            <person name="Reinhardt R."/>
            <person name="Weissenbach J."/>
            <person name="Roy S.W."/>
            <person name="Artiguenave F."/>
            <person name="Postlethwait J.H."/>
            <person name="Manak J.R."/>
            <person name="Thompson E.M."/>
            <person name="Jaillon O."/>
            <person name="Du Pasquier L."/>
            <person name="Boudinot P."/>
            <person name="Liberles D.A."/>
            <person name="Volff J.N."/>
            <person name="Philippe H."/>
            <person name="Lenhard B."/>
            <person name="Roest Crollius H."/>
            <person name="Wincker P."/>
            <person name="Chourrout D."/>
        </authorList>
    </citation>
    <scope>NUCLEOTIDE SEQUENCE [LARGE SCALE GENOMIC DNA]</scope>
</reference>
<protein>
    <submittedName>
        <fullName evidence="2">Uncharacterized protein</fullName>
    </submittedName>
</protein>
<evidence type="ECO:0000313" key="2">
    <source>
        <dbReference type="EMBL" id="CBY09509.1"/>
    </source>
</evidence>
<dbReference type="OrthoDB" id="10357186at2759"/>
<gene>
    <name evidence="2" type="ORF">GSOID_T00008510001</name>
    <name evidence="3" type="ORF">GSOID_T00024922001</name>
</gene>
<name>E4XEA6_OIKDI</name>
<organism evidence="2 4">
    <name type="scientific">Oikopleura dioica</name>
    <name type="common">Tunicate</name>
    <dbReference type="NCBI Taxonomy" id="34765"/>
    <lineage>
        <taxon>Eukaryota</taxon>
        <taxon>Metazoa</taxon>
        <taxon>Chordata</taxon>
        <taxon>Tunicata</taxon>
        <taxon>Appendicularia</taxon>
        <taxon>Copelata</taxon>
        <taxon>Oikopleuridae</taxon>
        <taxon>Oikopleura</taxon>
    </lineage>
</organism>
<proteinExistence type="predicted"/>
<evidence type="ECO:0000256" key="1">
    <source>
        <dbReference type="SAM" id="MobiDB-lite"/>
    </source>
</evidence>
<sequence>MKLFSHLAFASLAVAGKAKKNKIKTEKKPDFSFGDLTCTTEHIPVLFDLAEGVQIVRNTNKNDGSREFLLGCDETMTEPNYNVITCMPETDGKADGTGMVGVQKLVAEKWIDRNHKTDEIEITTAKISISCIPLGTGSSEQKCSEEVLRKELKAQLDYKFALTHAFKNAEINCQIDLKKQQKEQKKKNKAARSEAEIGSRKRGAPKNPEKALKKNKKKAEKSSKKADKKAKKQKKKEESQGKHPVTTKIPKKEFEFSDLDMDVVSIQGEAPTDNPLKGMPLYLECDGVPYFPDKENKNEAYYWRPSRDSPVKETAWFNC</sequence>
<dbReference type="EMBL" id="FN653041">
    <property type="protein sequence ID" value="CBY09509.1"/>
    <property type="molecule type" value="Genomic_DNA"/>
</dbReference>
<dbReference type="Proteomes" id="UP000011014">
    <property type="component" value="Unassembled WGS sequence"/>
</dbReference>
<dbReference type="EMBL" id="FN654555">
    <property type="protein sequence ID" value="CBY34884.1"/>
    <property type="molecule type" value="Genomic_DNA"/>
</dbReference>
<evidence type="ECO:0000313" key="3">
    <source>
        <dbReference type="EMBL" id="CBY34884.1"/>
    </source>
</evidence>
<accession>E4XEA6</accession>
<keyword evidence="4" id="KW-1185">Reference proteome</keyword>
<feature type="region of interest" description="Disordered" evidence="1">
    <location>
        <begin position="182"/>
        <end position="252"/>
    </location>
</feature>
<dbReference type="AlphaFoldDB" id="E4XEA6"/>
<evidence type="ECO:0000313" key="4">
    <source>
        <dbReference type="Proteomes" id="UP000001307"/>
    </source>
</evidence>